<protein>
    <submittedName>
        <fullName evidence="1">Uncharacterized protein</fullName>
    </submittedName>
</protein>
<evidence type="ECO:0000313" key="2">
    <source>
        <dbReference type="Proteomes" id="UP000244005"/>
    </source>
</evidence>
<proteinExistence type="predicted"/>
<gene>
    <name evidence="1" type="ORF">MARPO_0053s0071</name>
</gene>
<reference evidence="2" key="1">
    <citation type="journal article" date="2017" name="Cell">
        <title>Insights into land plant evolution garnered from the Marchantia polymorpha genome.</title>
        <authorList>
            <person name="Bowman J.L."/>
            <person name="Kohchi T."/>
            <person name="Yamato K.T."/>
            <person name="Jenkins J."/>
            <person name="Shu S."/>
            <person name="Ishizaki K."/>
            <person name="Yamaoka S."/>
            <person name="Nishihama R."/>
            <person name="Nakamura Y."/>
            <person name="Berger F."/>
            <person name="Adam C."/>
            <person name="Aki S.S."/>
            <person name="Althoff F."/>
            <person name="Araki T."/>
            <person name="Arteaga-Vazquez M.A."/>
            <person name="Balasubrmanian S."/>
            <person name="Barry K."/>
            <person name="Bauer D."/>
            <person name="Boehm C.R."/>
            <person name="Briginshaw L."/>
            <person name="Caballero-Perez J."/>
            <person name="Catarino B."/>
            <person name="Chen F."/>
            <person name="Chiyoda S."/>
            <person name="Chovatia M."/>
            <person name="Davies K.M."/>
            <person name="Delmans M."/>
            <person name="Demura T."/>
            <person name="Dierschke T."/>
            <person name="Dolan L."/>
            <person name="Dorantes-Acosta A.E."/>
            <person name="Eklund D.M."/>
            <person name="Florent S.N."/>
            <person name="Flores-Sandoval E."/>
            <person name="Fujiyama A."/>
            <person name="Fukuzawa H."/>
            <person name="Galik B."/>
            <person name="Grimanelli D."/>
            <person name="Grimwood J."/>
            <person name="Grossniklaus U."/>
            <person name="Hamada T."/>
            <person name="Haseloff J."/>
            <person name="Hetherington A.J."/>
            <person name="Higo A."/>
            <person name="Hirakawa Y."/>
            <person name="Hundley H.N."/>
            <person name="Ikeda Y."/>
            <person name="Inoue K."/>
            <person name="Inoue S.I."/>
            <person name="Ishida S."/>
            <person name="Jia Q."/>
            <person name="Kakita M."/>
            <person name="Kanazawa T."/>
            <person name="Kawai Y."/>
            <person name="Kawashima T."/>
            <person name="Kennedy M."/>
            <person name="Kinose K."/>
            <person name="Kinoshita T."/>
            <person name="Kohara Y."/>
            <person name="Koide E."/>
            <person name="Komatsu K."/>
            <person name="Kopischke S."/>
            <person name="Kubo M."/>
            <person name="Kyozuka J."/>
            <person name="Lagercrantz U."/>
            <person name="Lin S.S."/>
            <person name="Lindquist E."/>
            <person name="Lipzen A.M."/>
            <person name="Lu C.W."/>
            <person name="De Luna E."/>
            <person name="Martienssen R.A."/>
            <person name="Minamino N."/>
            <person name="Mizutani M."/>
            <person name="Mizutani M."/>
            <person name="Mochizuki N."/>
            <person name="Monte I."/>
            <person name="Mosher R."/>
            <person name="Nagasaki H."/>
            <person name="Nakagami H."/>
            <person name="Naramoto S."/>
            <person name="Nishitani K."/>
            <person name="Ohtani M."/>
            <person name="Okamoto T."/>
            <person name="Okumura M."/>
            <person name="Phillips J."/>
            <person name="Pollak B."/>
            <person name="Reinders A."/>
            <person name="Rovekamp M."/>
            <person name="Sano R."/>
            <person name="Sawa S."/>
            <person name="Schmid M.W."/>
            <person name="Shirakawa M."/>
            <person name="Solano R."/>
            <person name="Spunde A."/>
            <person name="Suetsugu N."/>
            <person name="Sugano S."/>
            <person name="Sugiyama A."/>
            <person name="Sun R."/>
            <person name="Suzuki Y."/>
            <person name="Takenaka M."/>
            <person name="Takezawa D."/>
            <person name="Tomogane H."/>
            <person name="Tsuzuki M."/>
            <person name="Ueda T."/>
            <person name="Umeda M."/>
            <person name="Ward J.M."/>
            <person name="Watanabe Y."/>
            <person name="Yazaki K."/>
            <person name="Yokoyama R."/>
            <person name="Yoshitake Y."/>
            <person name="Yotsui I."/>
            <person name="Zachgo S."/>
            <person name="Schmutz J."/>
        </authorList>
    </citation>
    <scope>NUCLEOTIDE SEQUENCE [LARGE SCALE GENOMIC DNA]</scope>
    <source>
        <strain evidence="2">Tak-1</strain>
    </source>
</reference>
<evidence type="ECO:0000313" key="1">
    <source>
        <dbReference type="EMBL" id="PTQ38137.1"/>
    </source>
</evidence>
<organism evidence="1 2">
    <name type="scientific">Marchantia polymorpha</name>
    <name type="common">Common liverwort</name>
    <name type="synonym">Marchantia aquatica</name>
    <dbReference type="NCBI Taxonomy" id="3197"/>
    <lineage>
        <taxon>Eukaryota</taxon>
        <taxon>Viridiplantae</taxon>
        <taxon>Streptophyta</taxon>
        <taxon>Embryophyta</taxon>
        <taxon>Marchantiophyta</taxon>
        <taxon>Marchantiopsida</taxon>
        <taxon>Marchantiidae</taxon>
        <taxon>Marchantiales</taxon>
        <taxon>Marchantiaceae</taxon>
        <taxon>Marchantia</taxon>
    </lineage>
</organism>
<dbReference type="Proteomes" id="UP000244005">
    <property type="component" value="Unassembled WGS sequence"/>
</dbReference>
<dbReference type="AlphaFoldDB" id="A0A2R6WWA3"/>
<dbReference type="OrthoDB" id="10516910at2759"/>
<keyword evidence="2" id="KW-1185">Reference proteome</keyword>
<accession>A0A2R6WWA3</accession>
<dbReference type="EMBL" id="KZ772725">
    <property type="protein sequence ID" value="PTQ38137.1"/>
    <property type="molecule type" value="Genomic_DNA"/>
</dbReference>
<sequence>MSLNPGADFSQRLRVREVHRDQLLQDLALVRHALQQLANVRLDVPRERLVLPLGARHYQQNRHRLMVPHLLQHGRVVAQALVLRRGNVQHQVHMLGEIRPLLPVGQKLAQVPKPPVAVRAPSVRGQLQELLHRVEFGLNGRGGWRVRGPAGALGGAPFQEPLDQPQGVLGRLVLVRGAERDVALVDLERQRRMAPLLVNVLPRGRASARSAGAVGPFARRQAQNLADQRGLAGAGPADNENSQSLEHVACRQILVAGPHVRPHGAPSQSDGRSVSLSIPRCLAPSPPSARLRNDVQFELCRCDAGPYNSSARSPGRFLIPFDPPDGEPILTTPRDVTRWPAFNLDRSPEFATRGLQAPSDSLFVPLAASDWIRFRCSMAIPPI</sequence>
<name>A0A2R6WWA3_MARPO</name>